<accession>A0A0K0CU45</accession>
<keyword evidence="1" id="KW-1185">Reference proteome</keyword>
<protein>
    <submittedName>
        <fullName evidence="2">MIF4G domain-containing protein</fullName>
    </submittedName>
</protein>
<dbReference type="AlphaFoldDB" id="A0A0K0CU45"/>
<dbReference type="PANTHER" id="PTHR13639">
    <property type="entry name" value="CYTOCHROME C OXIDASE ASSEMBLY FACTOR 4 HOMOLOG, MITOCHONDRIAL"/>
    <property type="match status" value="1"/>
</dbReference>
<sequence>MSGNPNGSGYLNEEDPVEVLIRRTGCWEQHIAVVDCMGEKRDWRQCQVQEYKVLLGEFKHNRTHSVAVLDSLIRCALKTLSCPADDLLRYLHEYKQSILDYGDQLQYLTVAKEIYAYISCEDAPQKFVEVVCLLCATTGLPEHWLAFGERNLPNMGKNFHIGYVTRAIMLLERQIKGAHGFVVRAMEKKLKNCIDRLAEMECSDELIREARLKMGVDLISIEENVALCDDFRRPAHDCRLKSGLHMNGEDLKTLLMTFQEKFVWMFEGCSL</sequence>
<proteinExistence type="predicted"/>
<reference evidence="2" key="2">
    <citation type="submission" date="2017-02" db="UniProtKB">
        <authorList>
            <consortium name="WormBaseParasite"/>
        </authorList>
    </citation>
    <scope>IDENTIFICATION</scope>
</reference>
<dbReference type="PANTHER" id="PTHR13639:SF2">
    <property type="entry name" value="CYTOCHROME C OXIDASE ASSEMBLY FACTOR 4 HOMOLOG, MITOCHONDRIAL"/>
    <property type="match status" value="1"/>
</dbReference>
<dbReference type="Proteomes" id="UP000035642">
    <property type="component" value="Unassembled WGS sequence"/>
</dbReference>
<name>A0A0K0CU45_ANGCA</name>
<reference evidence="1" key="1">
    <citation type="submission" date="2012-09" db="EMBL/GenBank/DDBJ databases">
        <authorList>
            <person name="Martin A.A."/>
        </authorList>
    </citation>
    <scope>NUCLEOTIDE SEQUENCE</scope>
</reference>
<evidence type="ECO:0000313" key="2">
    <source>
        <dbReference type="WBParaSite" id="ACAC_0000070001-mRNA-1"/>
    </source>
</evidence>
<dbReference type="STRING" id="6313.A0A0K0CU45"/>
<dbReference type="GO" id="GO:0005758">
    <property type="term" value="C:mitochondrial intermembrane space"/>
    <property type="evidence" value="ECO:0007669"/>
    <property type="project" value="InterPro"/>
</dbReference>
<dbReference type="WBParaSite" id="ACAC_0000070001-mRNA-1">
    <property type="protein sequence ID" value="ACAC_0000070001-mRNA-1"/>
    <property type="gene ID" value="ACAC_0000070001"/>
</dbReference>
<organism evidence="1 2">
    <name type="scientific">Angiostrongylus cantonensis</name>
    <name type="common">Rat lungworm</name>
    <dbReference type="NCBI Taxonomy" id="6313"/>
    <lineage>
        <taxon>Eukaryota</taxon>
        <taxon>Metazoa</taxon>
        <taxon>Ecdysozoa</taxon>
        <taxon>Nematoda</taxon>
        <taxon>Chromadorea</taxon>
        <taxon>Rhabditida</taxon>
        <taxon>Rhabditina</taxon>
        <taxon>Rhabditomorpha</taxon>
        <taxon>Strongyloidea</taxon>
        <taxon>Metastrongylidae</taxon>
        <taxon>Angiostrongylus</taxon>
    </lineage>
</organism>
<dbReference type="InterPro" id="IPR039870">
    <property type="entry name" value="Coa4-like"/>
</dbReference>
<evidence type="ECO:0000313" key="1">
    <source>
        <dbReference type="Proteomes" id="UP000035642"/>
    </source>
</evidence>
<dbReference type="GO" id="GO:0033617">
    <property type="term" value="P:mitochondrial respiratory chain complex IV assembly"/>
    <property type="evidence" value="ECO:0007669"/>
    <property type="project" value="InterPro"/>
</dbReference>